<dbReference type="InterPro" id="IPR058627">
    <property type="entry name" value="MdtA-like_C"/>
</dbReference>
<name>A0AA48KUG5_9ALTE</name>
<evidence type="ECO:0000313" key="6">
    <source>
        <dbReference type="EMBL" id="BDX06425.1"/>
    </source>
</evidence>
<evidence type="ECO:0000256" key="1">
    <source>
        <dbReference type="ARBA" id="ARBA00009477"/>
    </source>
</evidence>
<dbReference type="InterPro" id="IPR006143">
    <property type="entry name" value="RND_pump_MFP"/>
</dbReference>
<accession>A0AA48KUG5</accession>
<gene>
    <name evidence="6" type="ORF">MACH26_19460</name>
</gene>
<feature type="domain" description="CusB-like beta-barrel" evidence="4">
    <location>
        <begin position="195"/>
        <end position="267"/>
    </location>
</feature>
<dbReference type="Gene3D" id="1.10.287.470">
    <property type="entry name" value="Helix hairpin bin"/>
    <property type="match status" value="1"/>
</dbReference>
<dbReference type="Gene3D" id="2.40.50.100">
    <property type="match status" value="1"/>
</dbReference>
<dbReference type="Pfam" id="PF25954">
    <property type="entry name" value="Beta-barrel_RND_2"/>
    <property type="match status" value="1"/>
</dbReference>
<keyword evidence="7" id="KW-1185">Reference proteome</keyword>
<dbReference type="GO" id="GO:1990281">
    <property type="term" value="C:efflux pump complex"/>
    <property type="evidence" value="ECO:0007669"/>
    <property type="project" value="TreeGrafter"/>
</dbReference>
<evidence type="ECO:0000256" key="2">
    <source>
        <dbReference type="SAM" id="Coils"/>
    </source>
</evidence>
<dbReference type="InterPro" id="IPR058792">
    <property type="entry name" value="Beta-barrel_RND_2"/>
</dbReference>
<dbReference type="PANTHER" id="PTHR30469:SF11">
    <property type="entry name" value="BLL4320 PROTEIN"/>
    <property type="match status" value="1"/>
</dbReference>
<feature type="coiled-coil region" evidence="2">
    <location>
        <begin position="102"/>
        <end position="153"/>
    </location>
</feature>
<dbReference type="Gene3D" id="2.40.30.170">
    <property type="match status" value="1"/>
</dbReference>
<feature type="signal peptide" evidence="3">
    <location>
        <begin position="1"/>
        <end position="25"/>
    </location>
</feature>
<dbReference type="AlphaFoldDB" id="A0AA48KUG5"/>
<proteinExistence type="inferred from homology"/>
<dbReference type="Gene3D" id="2.40.420.20">
    <property type="match status" value="1"/>
</dbReference>
<evidence type="ECO:0000259" key="5">
    <source>
        <dbReference type="Pfam" id="PF25967"/>
    </source>
</evidence>
<feature type="chain" id="PRO_5041404009" evidence="3">
    <location>
        <begin position="26"/>
        <end position="357"/>
    </location>
</feature>
<dbReference type="RefSeq" id="WP_338292442.1">
    <property type="nucleotide sequence ID" value="NZ_AP027272.1"/>
</dbReference>
<comment type="similarity">
    <text evidence="1">Belongs to the membrane fusion protein (MFP) (TC 8.A.1) family.</text>
</comment>
<dbReference type="Pfam" id="PF25967">
    <property type="entry name" value="RND-MFP_C"/>
    <property type="match status" value="1"/>
</dbReference>
<sequence>MSSKAISSFLITGLLTMCCAFSTEAQSWQGRDKPANIVSQPVAYQALSSSIDTIGTAEAQRSVSIFAAASDIVTAVLFKPGDYVEAQQVLLTLDNRRQVIAVERAKIELADRERTLARLRESKGRGAATQSDVDDALTQRDLAKVQLQSAEADLADRIVKAPFSGHVGLTDIEPGDRINTTTLITTIDDRKNLFVNFSAPEAALAILKTQAQVILSPWNNRNTEITADIAEVDSRINVTDRTLRVRALLNNESDVYRPGLSFKVTLQLAGERYPVIPEAALSWGATGAYVWIVREGKASRERVNIIQRLRGNILVEGAIQNGEELVVEGIQQLREGQAVQAFATRDARRAAEARSKG</sequence>
<dbReference type="SUPFAM" id="SSF111369">
    <property type="entry name" value="HlyD-like secretion proteins"/>
    <property type="match status" value="1"/>
</dbReference>
<keyword evidence="2" id="KW-0175">Coiled coil</keyword>
<dbReference type="Proteomes" id="UP001333710">
    <property type="component" value="Chromosome"/>
</dbReference>
<evidence type="ECO:0000313" key="7">
    <source>
        <dbReference type="Proteomes" id="UP001333710"/>
    </source>
</evidence>
<keyword evidence="3" id="KW-0732">Signal</keyword>
<feature type="domain" description="Multidrug resistance protein MdtA-like C-terminal permuted SH3" evidence="5">
    <location>
        <begin position="275"/>
        <end position="331"/>
    </location>
</feature>
<protein>
    <submittedName>
        <fullName evidence="6">Hemolysin secretion protein D</fullName>
    </submittedName>
</protein>
<organism evidence="6 7">
    <name type="scientific">Planctobacterium marinum</name>
    <dbReference type="NCBI Taxonomy" id="1631968"/>
    <lineage>
        <taxon>Bacteria</taxon>
        <taxon>Pseudomonadati</taxon>
        <taxon>Pseudomonadota</taxon>
        <taxon>Gammaproteobacteria</taxon>
        <taxon>Alteromonadales</taxon>
        <taxon>Alteromonadaceae</taxon>
        <taxon>Planctobacterium</taxon>
    </lineage>
</organism>
<dbReference type="GO" id="GO:0015562">
    <property type="term" value="F:efflux transmembrane transporter activity"/>
    <property type="evidence" value="ECO:0007669"/>
    <property type="project" value="TreeGrafter"/>
</dbReference>
<dbReference type="KEGG" id="pmaw:MACH26_19460"/>
<evidence type="ECO:0000256" key="3">
    <source>
        <dbReference type="SAM" id="SignalP"/>
    </source>
</evidence>
<dbReference type="EMBL" id="AP027272">
    <property type="protein sequence ID" value="BDX06425.1"/>
    <property type="molecule type" value="Genomic_DNA"/>
</dbReference>
<evidence type="ECO:0000259" key="4">
    <source>
        <dbReference type="Pfam" id="PF25954"/>
    </source>
</evidence>
<dbReference type="NCBIfam" id="TIGR01730">
    <property type="entry name" value="RND_mfp"/>
    <property type="match status" value="1"/>
</dbReference>
<reference evidence="6" key="1">
    <citation type="submission" date="2023-01" db="EMBL/GenBank/DDBJ databases">
        <title>Complete genome sequence of Planctobacterium marinum strain Dej080120_11.</title>
        <authorList>
            <person name="Ueki S."/>
            <person name="Maruyama F."/>
        </authorList>
    </citation>
    <scope>NUCLEOTIDE SEQUENCE</scope>
    <source>
        <strain evidence="6">Dej080120_11</strain>
    </source>
</reference>
<dbReference type="PANTHER" id="PTHR30469">
    <property type="entry name" value="MULTIDRUG RESISTANCE PROTEIN MDTA"/>
    <property type="match status" value="1"/>
</dbReference>